<organism evidence="2 3">
    <name type="scientific">Burkholderia pseudomallei (strain 1106a)</name>
    <dbReference type="NCBI Taxonomy" id="357348"/>
    <lineage>
        <taxon>Bacteria</taxon>
        <taxon>Pseudomonadati</taxon>
        <taxon>Pseudomonadota</taxon>
        <taxon>Betaproteobacteria</taxon>
        <taxon>Burkholderiales</taxon>
        <taxon>Burkholderiaceae</taxon>
        <taxon>Burkholderia</taxon>
        <taxon>pseudomallei group</taxon>
    </lineage>
</organism>
<dbReference type="EMBL" id="CP000572">
    <property type="protein sequence ID" value="ABN88906.1"/>
    <property type="molecule type" value="Genomic_DNA"/>
</dbReference>
<dbReference type="HOGENOM" id="CLU_2394139_0_0_4"/>
<reference evidence="2 3" key="1">
    <citation type="submission" date="2007-02" db="EMBL/GenBank/DDBJ databases">
        <authorList>
            <person name="DeShazer D."/>
            <person name="Woods D.E."/>
            <person name="Nierman W.C."/>
        </authorList>
    </citation>
    <scope>NUCLEOTIDE SEQUENCE [LARGE SCALE GENOMIC DNA]</scope>
    <source>
        <strain evidence="2 3">1106a</strain>
    </source>
</reference>
<feature type="region of interest" description="Disordered" evidence="1">
    <location>
        <begin position="22"/>
        <end position="41"/>
    </location>
</feature>
<evidence type="ECO:0000256" key="1">
    <source>
        <dbReference type="SAM" id="MobiDB-lite"/>
    </source>
</evidence>
<proteinExistence type="predicted"/>
<feature type="compositionally biased region" description="Polar residues" evidence="1">
    <location>
        <begin position="26"/>
        <end position="36"/>
    </location>
</feature>
<dbReference type="Proteomes" id="UP000006738">
    <property type="component" value="Chromosome I"/>
</dbReference>
<dbReference type="KEGG" id="bpl:BURPS1106A_3224"/>
<gene>
    <name evidence="2" type="ordered locus">BURPS1106A_3224</name>
</gene>
<accession>A3NYP0</accession>
<evidence type="ECO:0000313" key="2">
    <source>
        <dbReference type="EMBL" id="ABN88906.1"/>
    </source>
</evidence>
<protein>
    <submittedName>
        <fullName evidence="2">Uncharacterized protein</fullName>
    </submittedName>
</protein>
<name>A3NYP0_BURP0</name>
<dbReference type="AlphaFoldDB" id="A3NYP0"/>
<evidence type="ECO:0000313" key="3">
    <source>
        <dbReference type="Proteomes" id="UP000006738"/>
    </source>
</evidence>
<sequence>MRPARSLRALLRADLEPACAHAAARTTGSRPATNPRVNVPASRTRCARLERKKSPGAPPGLFAFMTATPRRRAARRPLICSAAASGAGTDARP</sequence>